<keyword evidence="4" id="KW-0479">Metal-binding</keyword>
<keyword evidence="7" id="KW-0503">Monooxygenase</keyword>
<dbReference type="GO" id="GO:0004497">
    <property type="term" value="F:monooxygenase activity"/>
    <property type="evidence" value="ECO:0007669"/>
    <property type="project" value="UniProtKB-KW"/>
</dbReference>
<keyword evidence="6" id="KW-0408">Iron</keyword>
<evidence type="ECO:0000256" key="7">
    <source>
        <dbReference type="ARBA" id="ARBA00023033"/>
    </source>
</evidence>
<keyword evidence="3" id="KW-0349">Heme</keyword>
<proteinExistence type="inferred from homology"/>
<dbReference type="Proteomes" id="UP001054889">
    <property type="component" value="Unassembled WGS sequence"/>
</dbReference>
<dbReference type="InterPro" id="IPR002401">
    <property type="entry name" value="Cyt_P450_E_grp-I"/>
</dbReference>
<evidence type="ECO:0000313" key="8">
    <source>
        <dbReference type="EMBL" id="GJM99868.1"/>
    </source>
</evidence>
<comment type="cofactor">
    <cofactor evidence="1">
        <name>heme</name>
        <dbReference type="ChEBI" id="CHEBI:30413"/>
    </cofactor>
</comment>
<dbReference type="AlphaFoldDB" id="A0AAV5CP65"/>
<accession>A0AAV5CP65</accession>
<evidence type="ECO:0000256" key="3">
    <source>
        <dbReference type="ARBA" id="ARBA00022617"/>
    </source>
</evidence>
<dbReference type="GO" id="GO:0020037">
    <property type="term" value="F:heme binding"/>
    <property type="evidence" value="ECO:0007669"/>
    <property type="project" value="InterPro"/>
</dbReference>
<dbReference type="PANTHER" id="PTHR47955:SF19">
    <property type="entry name" value="CYTOCHROME P450 71A9-LIKE ISOFORM X1"/>
    <property type="match status" value="1"/>
</dbReference>
<dbReference type="InterPro" id="IPR001128">
    <property type="entry name" value="Cyt_P450"/>
</dbReference>
<dbReference type="SUPFAM" id="SSF48264">
    <property type="entry name" value="Cytochrome P450"/>
    <property type="match status" value="1"/>
</dbReference>
<dbReference type="Pfam" id="PF00067">
    <property type="entry name" value="p450"/>
    <property type="match status" value="1"/>
</dbReference>
<evidence type="ECO:0000256" key="2">
    <source>
        <dbReference type="ARBA" id="ARBA00010617"/>
    </source>
</evidence>
<dbReference type="GO" id="GO:0016705">
    <property type="term" value="F:oxidoreductase activity, acting on paired donors, with incorporation or reduction of molecular oxygen"/>
    <property type="evidence" value="ECO:0007669"/>
    <property type="project" value="InterPro"/>
</dbReference>
<gene>
    <name evidence="8" type="primary">ga17007</name>
    <name evidence="8" type="ORF">PR202_ga17007</name>
</gene>
<evidence type="ECO:0000256" key="5">
    <source>
        <dbReference type="ARBA" id="ARBA00023002"/>
    </source>
</evidence>
<dbReference type="Gene3D" id="1.10.630.10">
    <property type="entry name" value="Cytochrome P450"/>
    <property type="match status" value="1"/>
</dbReference>
<evidence type="ECO:0000256" key="1">
    <source>
        <dbReference type="ARBA" id="ARBA00001971"/>
    </source>
</evidence>
<dbReference type="EMBL" id="BQKI01000008">
    <property type="protein sequence ID" value="GJM99868.1"/>
    <property type="molecule type" value="Genomic_DNA"/>
</dbReference>
<name>A0AAV5CP65_ELECO</name>
<dbReference type="InterPro" id="IPR036396">
    <property type="entry name" value="Cyt_P450_sf"/>
</dbReference>
<evidence type="ECO:0000256" key="4">
    <source>
        <dbReference type="ARBA" id="ARBA00022723"/>
    </source>
</evidence>
<evidence type="ECO:0000313" key="9">
    <source>
        <dbReference type="Proteomes" id="UP001054889"/>
    </source>
</evidence>
<reference evidence="8" key="2">
    <citation type="submission" date="2021-12" db="EMBL/GenBank/DDBJ databases">
        <title>Resequencing data analysis of finger millet.</title>
        <authorList>
            <person name="Hatakeyama M."/>
            <person name="Aluri S."/>
            <person name="Balachadran M.T."/>
            <person name="Sivarajan S.R."/>
            <person name="Poveda L."/>
            <person name="Shimizu-Inatsugi R."/>
            <person name="Schlapbach R."/>
            <person name="Sreeman S.M."/>
            <person name="Shimizu K.K."/>
        </authorList>
    </citation>
    <scope>NUCLEOTIDE SEQUENCE</scope>
</reference>
<evidence type="ECO:0000256" key="6">
    <source>
        <dbReference type="ARBA" id="ARBA00023004"/>
    </source>
</evidence>
<dbReference type="GO" id="GO:0005506">
    <property type="term" value="F:iron ion binding"/>
    <property type="evidence" value="ECO:0007669"/>
    <property type="project" value="InterPro"/>
</dbReference>
<sequence length="124" mass="13589">MYLTKYGMVSRSSCNEKLQLPPGPWRLPVIGSIHHLLGALPHHSLRRLSSCYGPLMFLELGEIPVIVLSSRDAAKEVMKTHDAVFATRPQTAIIQILTSTATISSSPHMAIAGVSFERFVSQSC</sequence>
<comment type="similarity">
    <text evidence="2">Belongs to the cytochrome P450 family.</text>
</comment>
<comment type="caution">
    <text evidence="8">The sequence shown here is derived from an EMBL/GenBank/DDBJ whole genome shotgun (WGS) entry which is preliminary data.</text>
</comment>
<keyword evidence="9" id="KW-1185">Reference proteome</keyword>
<reference evidence="8" key="1">
    <citation type="journal article" date="2018" name="DNA Res.">
        <title>Multiple hybrid de novo genome assembly of finger millet, an orphan allotetraploid crop.</title>
        <authorList>
            <person name="Hatakeyama M."/>
            <person name="Aluri S."/>
            <person name="Balachadran M.T."/>
            <person name="Sivarajan S.R."/>
            <person name="Patrignani A."/>
            <person name="Gruter S."/>
            <person name="Poveda L."/>
            <person name="Shimizu-Inatsugi R."/>
            <person name="Baeten J."/>
            <person name="Francoijs K.J."/>
            <person name="Nataraja K.N."/>
            <person name="Reddy Y.A.N."/>
            <person name="Phadnis S."/>
            <person name="Ravikumar R.L."/>
            <person name="Schlapbach R."/>
            <person name="Sreeman S.M."/>
            <person name="Shimizu K.K."/>
        </authorList>
    </citation>
    <scope>NUCLEOTIDE SEQUENCE</scope>
</reference>
<organism evidence="8 9">
    <name type="scientific">Eleusine coracana subsp. coracana</name>
    <dbReference type="NCBI Taxonomy" id="191504"/>
    <lineage>
        <taxon>Eukaryota</taxon>
        <taxon>Viridiplantae</taxon>
        <taxon>Streptophyta</taxon>
        <taxon>Embryophyta</taxon>
        <taxon>Tracheophyta</taxon>
        <taxon>Spermatophyta</taxon>
        <taxon>Magnoliopsida</taxon>
        <taxon>Liliopsida</taxon>
        <taxon>Poales</taxon>
        <taxon>Poaceae</taxon>
        <taxon>PACMAD clade</taxon>
        <taxon>Chloridoideae</taxon>
        <taxon>Cynodonteae</taxon>
        <taxon>Eleusininae</taxon>
        <taxon>Eleusine</taxon>
    </lineage>
</organism>
<dbReference type="PANTHER" id="PTHR47955">
    <property type="entry name" value="CYTOCHROME P450 FAMILY 71 PROTEIN"/>
    <property type="match status" value="1"/>
</dbReference>
<dbReference type="PRINTS" id="PR00463">
    <property type="entry name" value="EP450I"/>
</dbReference>
<keyword evidence="5" id="KW-0560">Oxidoreductase</keyword>
<protein>
    <submittedName>
        <fullName evidence="8">Uncharacterized protein</fullName>
    </submittedName>
</protein>